<organism evidence="1 2">
    <name type="scientific">Entomophthora muscae</name>
    <dbReference type="NCBI Taxonomy" id="34485"/>
    <lineage>
        <taxon>Eukaryota</taxon>
        <taxon>Fungi</taxon>
        <taxon>Fungi incertae sedis</taxon>
        <taxon>Zoopagomycota</taxon>
        <taxon>Entomophthoromycotina</taxon>
        <taxon>Entomophthoromycetes</taxon>
        <taxon>Entomophthorales</taxon>
        <taxon>Entomophthoraceae</taxon>
        <taxon>Entomophthora</taxon>
    </lineage>
</organism>
<keyword evidence="2" id="KW-1185">Reference proteome</keyword>
<proteinExistence type="predicted"/>
<protein>
    <submittedName>
        <fullName evidence="1">Uncharacterized protein</fullName>
    </submittedName>
</protein>
<evidence type="ECO:0000313" key="2">
    <source>
        <dbReference type="Proteomes" id="UP001165960"/>
    </source>
</evidence>
<gene>
    <name evidence="1" type="ORF">DSO57_1006785</name>
</gene>
<comment type="caution">
    <text evidence="1">The sequence shown here is derived from an EMBL/GenBank/DDBJ whole genome shotgun (WGS) entry which is preliminary data.</text>
</comment>
<dbReference type="EMBL" id="QTSX02005699">
    <property type="protein sequence ID" value="KAJ9059012.1"/>
    <property type="molecule type" value="Genomic_DNA"/>
</dbReference>
<sequence length="99" mass="10944">MQAFIGMIFISALVVVPTPNSNAQDLAAQEKAVPSTLILGLVGYKIFKNILNRIKLNRQQGGDKDYQYTDQVKNGYQGNQNGNYGYDSGKIHPGFNYNS</sequence>
<accession>A0ACC2SA12</accession>
<dbReference type="Proteomes" id="UP001165960">
    <property type="component" value="Unassembled WGS sequence"/>
</dbReference>
<name>A0ACC2SA12_9FUNG</name>
<reference evidence="1" key="1">
    <citation type="submission" date="2022-04" db="EMBL/GenBank/DDBJ databases">
        <title>Genome of the entomopathogenic fungus Entomophthora muscae.</title>
        <authorList>
            <person name="Elya C."/>
            <person name="Lovett B.R."/>
            <person name="Lee E."/>
            <person name="Macias A.M."/>
            <person name="Hajek A.E."/>
            <person name="De Bivort B.L."/>
            <person name="Kasson M.T."/>
            <person name="De Fine Licht H.H."/>
            <person name="Stajich J.E."/>
        </authorList>
    </citation>
    <scope>NUCLEOTIDE SEQUENCE</scope>
    <source>
        <strain evidence="1">Berkeley</strain>
    </source>
</reference>
<evidence type="ECO:0000313" key="1">
    <source>
        <dbReference type="EMBL" id="KAJ9059012.1"/>
    </source>
</evidence>